<dbReference type="RefSeq" id="WP_248352803.1">
    <property type="nucleotide sequence ID" value="NZ_AP025591.1"/>
</dbReference>
<evidence type="ECO:0000313" key="8">
    <source>
        <dbReference type="Proteomes" id="UP001162891"/>
    </source>
</evidence>
<feature type="domain" description="Cysteine-rich" evidence="6">
    <location>
        <begin position="337"/>
        <end position="418"/>
    </location>
</feature>
<evidence type="ECO:0000256" key="3">
    <source>
        <dbReference type="ARBA" id="ARBA00022737"/>
    </source>
</evidence>
<keyword evidence="4" id="KW-0408">Iron</keyword>
<dbReference type="InterPro" id="IPR017900">
    <property type="entry name" value="4Fe4S_Fe_S_CS"/>
</dbReference>
<evidence type="ECO:0000259" key="6">
    <source>
        <dbReference type="Pfam" id="PF02754"/>
    </source>
</evidence>
<dbReference type="EMBL" id="AP025591">
    <property type="protein sequence ID" value="BDG04434.1"/>
    <property type="molecule type" value="Genomic_DNA"/>
</dbReference>
<proteinExistence type="predicted"/>
<keyword evidence="1" id="KW-0004">4Fe-4S</keyword>
<dbReference type="PANTHER" id="PTHR32479:SF19">
    <property type="entry name" value="ANAEROBIC GLYCEROL-3-PHOSPHATE DEHYDROGENASE SUBUNIT C"/>
    <property type="match status" value="1"/>
</dbReference>
<accession>A0ABM7WY86</accession>
<dbReference type="InterPro" id="IPR004017">
    <property type="entry name" value="Cys_rich_dom"/>
</dbReference>
<name>A0ABM7WY86_9BACT</name>
<organism evidence="7 8">
    <name type="scientific">Anaeromyxobacter oryzae</name>
    <dbReference type="NCBI Taxonomy" id="2918170"/>
    <lineage>
        <taxon>Bacteria</taxon>
        <taxon>Pseudomonadati</taxon>
        <taxon>Myxococcota</taxon>
        <taxon>Myxococcia</taxon>
        <taxon>Myxococcales</taxon>
        <taxon>Cystobacterineae</taxon>
        <taxon>Anaeromyxobacteraceae</taxon>
        <taxon>Anaeromyxobacter</taxon>
    </lineage>
</organism>
<keyword evidence="3" id="KW-0677">Repeat</keyword>
<keyword evidence="2" id="KW-0479">Metal-binding</keyword>
<dbReference type="SUPFAM" id="SSF54862">
    <property type="entry name" value="4Fe-4S ferredoxins"/>
    <property type="match status" value="1"/>
</dbReference>
<keyword evidence="8" id="KW-1185">Reference proteome</keyword>
<dbReference type="Proteomes" id="UP001162891">
    <property type="component" value="Chromosome"/>
</dbReference>
<evidence type="ECO:0000256" key="5">
    <source>
        <dbReference type="ARBA" id="ARBA00023014"/>
    </source>
</evidence>
<reference evidence="8" key="1">
    <citation type="journal article" date="2022" name="Int. J. Syst. Evol. Microbiol.">
        <title>Anaeromyxobacter oryzae sp. nov., Anaeromyxobacter diazotrophicus sp. nov. and Anaeromyxobacter paludicola sp. nov., isolated from paddy soils.</title>
        <authorList>
            <person name="Itoh H."/>
            <person name="Xu Z."/>
            <person name="Mise K."/>
            <person name="Masuda Y."/>
            <person name="Ushijima N."/>
            <person name="Hayakawa C."/>
            <person name="Shiratori Y."/>
            <person name="Senoo K."/>
        </authorList>
    </citation>
    <scope>NUCLEOTIDE SEQUENCE [LARGE SCALE GENOMIC DNA]</scope>
    <source>
        <strain evidence="8">Red232</strain>
    </source>
</reference>
<keyword evidence="5" id="KW-0411">Iron-sulfur</keyword>
<evidence type="ECO:0000256" key="4">
    <source>
        <dbReference type="ARBA" id="ARBA00023004"/>
    </source>
</evidence>
<protein>
    <submittedName>
        <fullName evidence="7">Ferredoxin</fullName>
    </submittedName>
</protein>
<gene>
    <name evidence="7" type="ORF">AMOR_34300</name>
</gene>
<evidence type="ECO:0000256" key="2">
    <source>
        <dbReference type="ARBA" id="ARBA00022723"/>
    </source>
</evidence>
<dbReference type="PROSITE" id="PS00198">
    <property type="entry name" value="4FE4S_FER_1"/>
    <property type="match status" value="1"/>
</dbReference>
<feature type="domain" description="Cysteine-rich" evidence="6">
    <location>
        <begin position="202"/>
        <end position="286"/>
    </location>
</feature>
<sequence length="460" mass="51134">MSTPEKRISYQPTPGLSYDPSEARYWDPAALDGEVRRAFEICHGCRMCFKYCDTFPSLFALIDQKHDGDVLKLSPGEVNDVLDTCFQCKLCEVQCPYTPRDGHEFQLDFPKLVHRYRGVRQKGKPRSLRQRVLNDPDRAGKMARLSLGLANVANRTRPLRVLMEKTVGIHRDKLLPAFAPRAFDVWAEEHGYVKAEPGGEAVLFQTCFVQHNEPELGRDALFVLRKNGVDVSVVKGLACCGMPAWEAGDLESLRAWARKDLDLLGPYVERGAKVLVVNPTCSMMMRREWPHLVEPADRPRAEKLAAAVMDVSEFLWSIRNEPRFQTDFKSTPPGGRVAYHAPCHLRAQGIGFKGRDLARKLPGVTVSGTVMECCGHDGTYAMTVEGFEPSQRVGAKAFAGMKAAEAEVWVTDCPLAALQFEQHAGKKPLHPVTLLARAYRGEGFEARRGPPGARGDGGES</sequence>
<evidence type="ECO:0000256" key="1">
    <source>
        <dbReference type="ARBA" id="ARBA00022485"/>
    </source>
</evidence>
<dbReference type="PANTHER" id="PTHR32479">
    <property type="entry name" value="GLYCOLATE OXIDASE IRON-SULFUR SUBUNIT"/>
    <property type="match status" value="1"/>
</dbReference>
<evidence type="ECO:0000313" key="7">
    <source>
        <dbReference type="EMBL" id="BDG04434.1"/>
    </source>
</evidence>
<dbReference type="Pfam" id="PF02754">
    <property type="entry name" value="CCG"/>
    <property type="match status" value="2"/>
</dbReference>